<organism evidence="2 3">
    <name type="scientific">Lepidopterella palustris CBS 459.81</name>
    <dbReference type="NCBI Taxonomy" id="1314670"/>
    <lineage>
        <taxon>Eukaryota</taxon>
        <taxon>Fungi</taxon>
        <taxon>Dikarya</taxon>
        <taxon>Ascomycota</taxon>
        <taxon>Pezizomycotina</taxon>
        <taxon>Dothideomycetes</taxon>
        <taxon>Pleosporomycetidae</taxon>
        <taxon>Mytilinidiales</taxon>
        <taxon>Argynnaceae</taxon>
        <taxon>Lepidopterella</taxon>
    </lineage>
</organism>
<gene>
    <name evidence="2" type="ORF">K432DRAFT_428026</name>
</gene>
<feature type="region of interest" description="Disordered" evidence="1">
    <location>
        <begin position="139"/>
        <end position="186"/>
    </location>
</feature>
<name>A0A8E2JCJ5_9PEZI</name>
<dbReference type="AlphaFoldDB" id="A0A8E2JCJ5"/>
<sequence>MAPIPMFRGVWRGRKKTMAGQSPGCLFIVLPSHQCRPVPGRLGPDSTKDIPFDITPAFRTLVRHQRPILQPGRGQLIFLRHVCAQSSQRCRGPTKDRRYDFQSVPLILEMRFRRPSRNPLPGSLLASLEVWEVSNAGLPDSTWLPQENDSPDGKNGWPSDHDDSGQAGPEGRQAPNSGRLSGGHAT</sequence>
<evidence type="ECO:0000313" key="3">
    <source>
        <dbReference type="Proteomes" id="UP000250266"/>
    </source>
</evidence>
<protein>
    <submittedName>
        <fullName evidence="2">Uncharacterized protein</fullName>
    </submittedName>
</protein>
<evidence type="ECO:0000313" key="2">
    <source>
        <dbReference type="EMBL" id="OCK77417.1"/>
    </source>
</evidence>
<evidence type="ECO:0000256" key="1">
    <source>
        <dbReference type="SAM" id="MobiDB-lite"/>
    </source>
</evidence>
<dbReference type="EMBL" id="KV745130">
    <property type="protein sequence ID" value="OCK77417.1"/>
    <property type="molecule type" value="Genomic_DNA"/>
</dbReference>
<keyword evidence="3" id="KW-1185">Reference proteome</keyword>
<reference evidence="2 3" key="1">
    <citation type="journal article" date="2016" name="Nat. Commun.">
        <title>Ectomycorrhizal ecology is imprinted in the genome of the dominant symbiotic fungus Cenococcum geophilum.</title>
        <authorList>
            <consortium name="DOE Joint Genome Institute"/>
            <person name="Peter M."/>
            <person name="Kohler A."/>
            <person name="Ohm R.A."/>
            <person name="Kuo A."/>
            <person name="Krutzmann J."/>
            <person name="Morin E."/>
            <person name="Arend M."/>
            <person name="Barry K.W."/>
            <person name="Binder M."/>
            <person name="Choi C."/>
            <person name="Clum A."/>
            <person name="Copeland A."/>
            <person name="Grisel N."/>
            <person name="Haridas S."/>
            <person name="Kipfer T."/>
            <person name="LaButti K."/>
            <person name="Lindquist E."/>
            <person name="Lipzen A."/>
            <person name="Maire R."/>
            <person name="Meier B."/>
            <person name="Mihaltcheva S."/>
            <person name="Molinier V."/>
            <person name="Murat C."/>
            <person name="Poggeler S."/>
            <person name="Quandt C.A."/>
            <person name="Sperisen C."/>
            <person name="Tritt A."/>
            <person name="Tisserant E."/>
            <person name="Crous P.W."/>
            <person name="Henrissat B."/>
            <person name="Nehls U."/>
            <person name="Egli S."/>
            <person name="Spatafora J.W."/>
            <person name="Grigoriev I.V."/>
            <person name="Martin F.M."/>
        </authorList>
    </citation>
    <scope>NUCLEOTIDE SEQUENCE [LARGE SCALE GENOMIC DNA]</scope>
    <source>
        <strain evidence="2 3">CBS 459.81</strain>
    </source>
</reference>
<proteinExistence type="predicted"/>
<dbReference type="Proteomes" id="UP000250266">
    <property type="component" value="Unassembled WGS sequence"/>
</dbReference>
<accession>A0A8E2JCJ5</accession>